<sequence>MPRGKLILICQSGGKFVTNDDGSLSYTGGEAHAVDINHETLFDDLKLKLAEMGNLEYKTLSIKYFLPGNRRTLITLSNDKDLKRMIDFHGDSVTADVFVMGREGFNRDALNIHASRTSAIKQAETVNRIAMSATAATASRTYGTVPKSAPADSVIAIDATAQSPTTVAVTSDPSPTHTTTDDPSSATTTPTKPVAVAADTTAHSPIVMDMNSTPADTVKKRRRTPSWKIGANGPTIGAVRDNVGEKRRTLSRKRNIRSHNSVAVSDDVEHQQDIEPCETDIKTISTLACSDDVSLEKLVALWKDGITGVGQDFKSVYEFRDALQKYAIAHRFVYRLKKNDSNRASGKCVAEGCTWRIHASWVPSAQSFRIKKMNDSHTCGGESWKSAHPTKNWLVSIIKDRLRDTPHNKPKEIAKGILRDFGIKLNYTQVWRGIEDAREQLQGSV</sequence>
<evidence type="ECO:0000313" key="3">
    <source>
        <dbReference type="EMBL" id="KAK9268390.1"/>
    </source>
</evidence>
<dbReference type="EMBL" id="JBBPBK010000015">
    <property type="protein sequence ID" value="KAK9268390.1"/>
    <property type="molecule type" value="Genomic_DNA"/>
</dbReference>
<dbReference type="Pfam" id="PF03108">
    <property type="entry name" value="DBD_Tnp_Mut"/>
    <property type="match status" value="1"/>
</dbReference>
<dbReference type="SUPFAM" id="SSF54277">
    <property type="entry name" value="CAD &amp; PB1 domains"/>
    <property type="match status" value="1"/>
</dbReference>
<feature type="region of interest" description="Disordered" evidence="1">
    <location>
        <begin position="207"/>
        <end position="235"/>
    </location>
</feature>
<comment type="caution">
    <text evidence="3">The sequence shown here is derived from an EMBL/GenBank/DDBJ whole genome shotgun (WGS) entry which is preliminary data.</text>
</comment>
<dbReference type="Pfam" id="PF00564">
    <property type="entry name" value="PB1"/>
    <property type="match status" value="1"/>
</dbReference>
<feature type="region of interest" description="Disordered" evidence="1">
    <location>
        <begin position="164"/>
        <end position="193"/>
    </location>
</feature>
<protein>
    <recommendedName>
        <fullName evidence="2">PB1 domain-containing protein</fullName>
    </recommendedName>
</protein>
<dbReference type="AlphaFoldDB" id="A0AAP0N8E5"/>
<reference evidence="3 4" key="1">
    <citation type="journal article" date="2024" name="Plant J.">
        <title>Genome sequences and population genomics reveal climatic adaptation and genomic divergence between two closely related sweetgum species.</title>
        <authorList>
            <person name="Xu W.Q."/>
            <person name="Ren C.Q."/>
            <person name="Zhang X.Y."/>
            <person name="Comes H.P."/>
            <person name="Liu X.H."/>
            <person name="Li Y.G."/>
            <person name="Kettle C.J."/>
            <person name="Jalonen R."/>
            <person name="Gaisberger H."/>
            <person name="Ma Y.Z."/>
            <person name="Qiu Y.X."/>
        </authorList>
    </citation>
    <scope>NUCLEOTIDE SEQUENCE [LARGE SCALE GENOMIC DNA]</scope>
    <source>
        <strain evidence="3">Hangzhou</strain>
    </source>
</reference>
<dbReference type="InterPro" id="IPR004332">
    <property type="entry name" value="Transposase_MuDR"/>
</dbReference>
<proteinExistence type="predicted"/>
<feature type="domain" description="PB1" evidence="2">
    <location>
        <begin position="19"/>
        <end position="102"/>
    </location>
</feature>
<evidence type="ECO:0000256" key="1">
    <source>
        <dbReference type="SAM" id="MobiDB-lite"/>
    </source>
</evidence>
<dbReference type="PANTHER" id="PTHR31973:SF149">
    <property type="entry name" value="SWIM-TYPE DOMAIN-CONTAINING PROTEIN"/>
    <property type="match status" value="1"/>
</dbReference>
<dbReference type="Proteomes" id="UP001415857">
    <property type="component" value="Unassembled WGS sequence"/>
</dbReference>
<evidence type="ECO:0000259" key="2">
    <source>
        <dbReference type="SMART" id="SM00666"/>
    </source>
</evidence>
<feature type="compositionally biased region" description="Low complexity" evidence="1">
    <location>
        <begin position="169"/>
        <end position="193"/>
    </location>
</feature>
<name>A0AAP0N8E5_LIQFO</name>
<dbReference type="PANTHER" id="PTHR31973">
    <property type="entry name" value="POLYPROTEIN, PUTATIVE-RELATED"/>
    <property type="match status" value="1"/>
</dbReference>
<gene>
    <name evidence="3" type="ORF">L1049_000139</name>
</gene>
<organism evidence="3 4">
    <name type="scientific">Liquidambar formosana</name>
    <name type="common">Formosan gum</name>
    <dbReference type="NCBI Taxonomy" id="63359"/>
    <lineage>
        <taxon>Eukaryota</taxon>
        <taxon>Viridiplantae</taxon>
        <taxon>Streptophyta</taxon>
        <taxon>Embryophyta</taxon>
        <taxon>Tracheophyta</taxon>
        <taxon>Spermatophyta</taxon>
        <taxon>Magnoliopsida</taxon>
        <taxon>eudicotyledons</taxon>
        <taxon>Gunneridae</taxon>
        <taxon>Pentapetalae</taxon>
        <taxon>Saxifragales</taxon>
        <taxon>Altingiaceae</taxon>
        <taxon>Liquidambar</taxon>
    </lineage>
</organism>
<dbReference type="SMART" id="SM00666">
    <property type="entry name" value="PB1"/>
    <property type="match status" value="1"/>
</dbReference>
<accession>A0AAP0N8E5</accession>
<evidence type="ECO:0000313" key="4">
    <source>
        <dbReference type="Proteomes" id="UP001415857"/>
    </source>
</evidence>
<keyword evidence="4" id="KW-1185">Reference proteome</keyword>
<dbReference type="InterPro" id="IPR000270">
    <property type="entry name" value="PB1_dom"/>
</dbReference>